<feature type="compositionally biased region" description="Low complexity" evidence="1">
    <location>
        <begin position="588"/>
        <end position="599"/>
    </location>
</feature>
<dbReference type="AlphaFoldDB" id="A0A8H4RK41"/>
<feature type="compositionally biased region" description="Polar residues" evidence="1">
    <location>
        <begin position="613"/>
        <end position="624"/>
    </location>
</feature>
<evidence type="ECO:0008006" key="4">
    <source>
        <dbReference type="Google" id="ProtNLM"/>
    </source>
</evidence>
<feature type="region of interest" description="Disordered" evidence="1">
    <location>
        <begin position="167"/>
        <end position="208"/>
    </location>
</feature>
<dbReference type="SUPFAM" id="SSF52047">
    <property type="entry name" value="RNI-like"/>
    <property type="match status" value="1"/>
</dbReference>
<evidence type="ECO:0000256" key="1">
    <source>
        <dbReference type="SAM" id="MobiDB-lite"/>
    </source>
</evidence>
<feature type="region of interest" description="Disordered" evidence="1">
    <location>
        <begin position="792"/>
        <end position="815"/>
    </location>
</feature>
<organism evidence="2 3">
    <name type="scientific">Cudoniella acicularis</name>
    <dbReference type="NCBI Taxonomy" id="354080"/>
    <lineage>
        <taxon>Eukaryota</taxon>
        <taxon>Fungi</taxon>
        <taxon>Dikarya</taxon>
        <taxon>Ascomycota</taxon>
        <taxon>Pezizomycotina</taxon>
        <taxon>Leotiomycetes</taxon>
        <taxon>Helotiales</taxon>
        <taxon>Tricladiaceae</taxon>
        <taxon>Cudoniella</taxon>
    </lineage>
</organism>
<feature type="region of interest" description="Disordered" evidence="1">
    <location>
        <begin position="100"/>
        <end position="136"/>
    </location>
</feature>
<protein>
    <recommendedName>
        <fullName evidence="4">RNI-like protein</fullName>
    </recommendedName>
</protein>
<accession>A0A8H4RK41</accession>
<dbReference type="OrthoDB" id="3210378at2759"/>
<dbReference type="Proteomes" id="UP000566819">
    <property type="component" value="Unassembled WGS sequence"/>
</dbReference>
<comment type="caution">
    <text evidence="2">The sequence shown here is derived from an EMBL/GenBank/DDBJ whole genome shotgun (WGS) entry which is preliminary data.</text>
</comment>
<dbReference type="InterPro" id="IPR032675">
    <property type="entry name" value="LRR_dom_sf"/>
</dbReference>
<feature type="region of interest" description="Disordered" evidence="1">
    <location>
        <begin position="583"/>
        <end position="624"/>
    </location>
</feature>
<reference evidence="2 3" key="1">
    <citation type="submission" date="2020-03" db="EMBL/GenBank/DDBJ databases">
        <title>Draft Genome Sequence of Cudoniella acicularis.</title>
        <authorList>
            <person name="Buettner E."/>
            <person name="Kellner H."/>
        </authorList>
    </citation>
    <scope>NUCLEOTIDE SEQUENCE [LARGE SCALE GENOMIC DNA]</scope>
    <source>
        <strain evidence="2 3">DSM 108380</strain>
    </source>
</reference>
<keyword evidence="3" id="KW-1185">Reference proteome</keyword>
<proteinExistence type="predicted"/>
<dbReference type="EMBL" id="JAAMPI010000571">
    <property type="protein sequence ID" value="KAF4630246.1"/>
    <property type="molecule type" value="Genomic_DNA"/>
</dbReference>
<feature type="region of interest" description="Disordered" evidence="1">
    <location>
        <begin position="1"/>
        <end position="55"/>
    </location>
</feature>
<feature type="compositionally biased region" description="Polar residues" evidence="1">
    <location>
        <begin position="973"/>
        <end position="984"/>
    </location>
</feature>
<feature type="region of interest" description="Disordered" evidence="1">
    <location>
        <begin position="947"/>
        <end position="984"/>
    </location>
</feature>
<sequence>MSRPSSAHSPYPQPRPNRQFLSPLDALEMRSSARVGVKRSNRESPSPDTASAGIFAGSSSSLHSQILLPLVSATKAPAPSTHHSSSKDFWSVDSLGEQFGAGTPQQKQVKAAATTRRFSDQDIKTRSARASLPLAHKHKKSAASYPIYSPNSQTVLSGFSPTPPFLPFGLQDMDPRLNSRPGSSSSISTKSSFGSRHKSPLSISSSVDYDSRATSQESLLSSNTSIDDLRVHDQAGGIWSLKEPIIPAFARTLRSRPDLAEYVKSLKVPAMPDTAKTQKEQDGYMDLVASVIMACPNLERLPGFYPSYNHEYSRFVHALSSRKKLQERVWMISRSPLQRTYRYNVTENSDFLAPVLVPNFLLPEQCVEFLSFHTNWTHLQTLVMHCNPDGTMNSSLFTDIFKYLPSLENLHLSSFPATDFNDTTLLSLPSLKSLRLENLAGLTDHGLSNFASPARTDRLKSLTLISLSMLSLPVLARLFSHLKSLTHFKISQGPSPSLPIGTEIFLHPYLASSTLENIHWEFTNANDEKATDILSKSIAFSGFPALKTIRAPTDFQGALQKLCKPRDRIELPGDKYRNIGLQPHNGIPSSQSMPSLPSPTRSTFSLGHGRAGSVNSNIGKSPTRSAFSLNIESTSTKNNEPASHEKGMGLSMARRLAQQRIDAATQKPQFHIIIWDEDGQFLERHAVGGFIGQVQSKISYVLKPDLDGSDESFMGVEALLDGTEETNIAICLNHNLLPIQPILAVALLQHIVPPNRGQPSSNKMFPPTLSKMLFAMLLCMSVLLAFPQTASCTQPGPEPNSQTQRPLHQDSSTRQPTQAIFNLLTLERELTTQMSTHNNIMTAHLACLTTLLTSISSNLSNDITSLSNLENLLATTSNPNLYTVFIAQLQVAKGREVQSSIKEALRILEMMRKENEAFEAWMREFRERVREWKFDVRGMAGGKKEYFSYSPAEGEKEESASKTQKLRGGLTTVRPTNQYRSKKM</sequence>
<feature type="compositionally biased region" description="Low complexity" evidence="1">
    <location>
        <begin position="179"/>
        <end position="194"/>
    </location>
</feature>
<dbReference type="Gene3D" id="3.80.10.10">
    <property type="entry name" value="Ribonuclease Inhibitor"/>
    <property type="match status" value="1"/>
</dbReference>
<name>A0A8H4RK41_9HELO</name>
<gene>
    <name evidence="2" type="ORF">G7Y89_g7897</name>
</gene>
<evidence type="ECO:0000313" key="3">
    <source>
        <dbReference type="Proteomes" id="UP000566819"/>
    </source>
</evidence>
<evidence type="ECO:0000313" key="2">
    <source>
        <dbReference type="EMBL" id="KAF4630246.1"/>
    </source>
</evidence>